<name>A0ACB8EHP7_9SAUR</name>
<organism evidence="1 2">
    <name type="scientific">Sphaerodactylus townsendi</name>
    <dbReference type="NCBI Taxonomy" id="933632"/>
    <lineage>
        <taxon>Eukaryota</taxon>
        <taxon>Metazoa</taxon>
        <taxon>Chordata</taxon>
        <taxon>Craniata</taxon>
        <taxon>Vertebrata</taxon>
        <taxon>Euteleostomi</taxon>
        <taxon>Lepidosauria</taxon>
        <taxon>Squamata</taxon>
        <taxon>Bifurcata</taxon>
        <taxon>Gekkota</taxon>
        <taxon>Sphaerodactylidae</taxon>
        <taxon>Sphaerodactylus</taxon>
    </lineage>
</organism>
<protein>
    <submittedName>
        <fullName evidence="1">Uncharacterized protein</fullName>
    </submittedName>
</protein>
<dbReference type="Proteomes" id="UP000827872">
    <property type="component" value="Linkage Group LG03"/>
</dbReference>
<keyword evidence="2" id="KW-1185">Reference proteome</keyword>
<proteinExistence type="predicted"/>
<evidence type="ECO:0000313" key="1">
    <source>
        <dbReference type="EMBL" id="KAH7991943.1"/>
    </source>
</evidence>
<sequence>MGSVYADTTLRETIVRGVRHCTMTSHGNQEMEKRGHQMNAESADVIIMQTAAILTRASGWHQENRVEVSVTIASTTQRATGVRGASLVITEIEENPCLPQRFANLTTKASRIV</sequence>
<gene>
    <name evidence="1" type="ORF">K3G42_017130</name>
</gene>
<reference evidence="1" key="1">
    <citation type="submission" date="2021-08" db="EMBL/GenBank/DDBJ databases">
        <title>The first chromosome-level gecko genome reveals the dynamic sex chromosomes of Neotropical dwarf geckos (Sphaerodactylidae: Sphaerodactylus).</title>
        <authorList>
            <person name="Pinto B.J."/>
            <person name="Keating S.E."/>
            <person name="Gamble T."/>
        </authorList>
    </citation>
    <scope>NUCLEOTIDE SEQUENCE</scope>
    <source>
        <strain evidence="1">TG3544</strain>
    </source>
</reference>
<comment type="caution">
    <text evidence="1">The sequence shown here is derived from an EMBL/GenBank/DDBJ whole genome shotgun (WGS) entry which is preliminary data.</text>
</comment>
<evidence type="ECO:0000313" key="2">
    <source>
        <dbReference type="Proteomes" id="UP000827872"/>
    </source>
</evidence>
<accession>A0ACB8EHP7</accession>
<dbReference type="EMBL" id="CM037616">
    <property type="protein sequence ID" value="KAH7991943.1"/>
    <property type="molecule type" value="Genomic_DNA"/>
</dbReference>